<sequence length="48" mass="5403">MFRRPDVLPPRQCSSVAVGFVFLRGMMGKKDAENQKRPSEIGFSDGLF</sequence>
<dbReference type="Proteomes" id="UP000005536">
    <property type="component" value="Unassembled WGS sequence"/>
</dbReference>
<evidence type="ECO:0000313" key="2">
    <source>
        <dbReference type="Proteomes" id="UP000005536"/>
    </source>
</evidence>
<organism evidence="1 2">
    <name type="scientific">Neisseria elongata subsp. glycolytica ATCC 29315</name>
    <dbReference type="NCBI Taxonomy" id="546263"/>
    <lineage>
        <taxon>Bacteria</taxon>
        <taxon>Pseudomonadati</taxon>
        <taxon>Pseudomonadota</taxon>
        <taxon>Betaproteobacteria</taxon>
        <taxon>Neisseriales</taxon>
        <taxon>Neisseriaceae</taxon>
        <taxon>Neisseria</taxon>
    </lineage>
</organism>
<name>D4DSL2_NEIEG</name>
<evidence type="ECO:0000313" key="1">
    <source>
        <dbReference type="EMBL" id="EFE49185.1"/>
    </source>
</evidence>
<comment type="caution">
    <text evidence="1">The sequence shown here is derived from an EMBL/GenBank/DDBJ whole genome shotgun (WGS) entry which is preliminary data.</text>
</comment>
<dbReference type="AlphaFoldDB" id="D4DSL2"/>
<protein>
    <submittedName>
        <fullName evidence="1">Uncharacterized protein</fullName>
    </submittedName>
</protein>
<gene>
    <name evidence="1" type="ORF">NEIELOOT_02057</name>
</gene>
<reference evidence="1 2" key="1">
    <citation type="submission" date="2010-02" db="EMBL/GenBank/DDBJ databases">
        <authorList>
            <person name="Weinstock G."/>
            <person name="Sodergren E."/>
            <person name="Clifton S."/>
            <person name="Fulton L."/>
            <person name="Fulton B."/>
            <person name="Courtney L."/>
            <person name="Fronick C."/>
            <person name="Harrison M."/>
            <person name="Strong C."/>
            <person name="Farmer C."/>
            <person name="Delahaunty K."/>
            <person name="Markovic C."/>
            <person name="Hall O."/>
            <person name="Minx P."/>
            <person name="Tomlinson C."/>
            <person name="Mitreva M."/>
            <person name="Nelson J."/>
            <person name="Hou S."/>
            <person name="Wollam A."/>
            <person name="Pepin K.H."/>
            <person name="Johnson M."/>
            <person name="Bhonagiri V."/>
            <person name="Zhang X."/>
            <person name="Suruliraj S."/>
            <person name="Warren W."/>
            <person name="Chinwalla A."/>
            <person name="Mardis E.R."/>
            <person name="Wilson R.K."/>
        </authorList>
    </citation>
    <scope>NUCLEOTIDE SEQUENCE [LARGE SCALE GENOMIC DNA]</scope>
    <source>
        <strain evidence="1 2">ATCC 29315</strain>
    </source>
</reference>
<proteinExistence type="predicted"/>
<dbReference type="EMBL" id="ADBF01000226">
    <property type="protein sequence ID" value="EFE49185.1"/>
    <property type="molecule type" value="Genomic_DNA"/>
</dbReference>
<accession>D4DSL2</accession>